<feature type="domain" description="Transposase IS4-like" evidence="1">
    <location>
        <begin position="36"/>
        <end position="227"/>
    </location>
</feature>
<dbReference type="PANTHER" id="PTHR37529:SF1">
    <property type="entry name" value="TRANSPOSASE INSG FOR INSERTION SEQUENCE ELEMENT IS4-RELATED"/>
    <property type="match status" value="1"/>
</dbReference>
<gene>
    <name evidence="2" type="ORF">H4W79_000397</name>
</gene>
<dbReference type="EMBL" id="JADBDY010000001">
    <property type="protein sequence ID" value="MBE1456183.1"/>
    <property type="molecule type" value="Genomic_DNA"/>
</dbReference>
<evidence type="ECO:0000313" key="2">
    <source>
        <dbReference type="EMBL" id="MBE1456183.1"/>
    </source>
</evidence>
<accession>A0ABR9HAY1</accession>
<proteinExistence type="predicted"/>
<name>A0ABR9HAY1_9ACTN</name>
<dbReference type="InterPro" id="IPR047952">
    <property type="entry name" value="Transpos_IS4"/>
</dbReference>
<dbReference type="PANTHER" id="PTHR37529">
    <property type="entry name" value="TRANSPOSASE INSG FOR INSERTION SEQUENCE ELEMENT IS4-RELATED"/>
    <property type="match status" value="1"/>
</dbReference>
<dbReference type="InterPro" id="IPR012337">
    <property type="entry name" value="RNaseH-like_sf"/>
</dbReference>
<protein>
    <recommendedName>
        <fullName evidence="1">Transposase IS4-like domain-containing protein</fullName>
    </recommendedName>
</protein>
<evidence type="ECO:0000259" key="1">
    <source>
        <dbReference type="Pfam" id="PF01609"/>
    </source>
</evidence>
<keyword evidence="3" id="KW-1185">Reference proteome</keyword>
<sequence>MADTSDNAAFFGYGGNDRSRSAFPKARLVTLSECASRAVVGVGVGAHHDGERDLTRLTLGALEPDMLLLADAGFYSWDLLGEVTQVGAHAAWRVGGSLELPVIAPLADGSYTALVFVSRTGRVWRERLIAQARAGEGVDAERARLVRVAEYTVPDRKAQGELICVLTTVMDPLLVPAVEIVWAYKRRWEHETAFAEIKTHLRGGGVVLRSKSARMTVAEIYGLLLAHYAMRALMCAAADETEVAADRLSFLGAVRVVRRHALGGAAFPPEQRAWVYGVVLEQVAQRCLPARRHRSCPRVIKRVRHSSFPIKRAHHVSVLHTGPPTPLISPAA</sequence>
<dbReference type="NCBIfam" id="NF033592">
    <property type="entry name" value="transpos_IS4_1"/>
    <property type="match status" value="1"/>
</dbReference>
<reference evidence="2 3" key="1">
    <citation type="submission" date="2020-10" db="EMBL/GenBank/DDBJ databases">
        <title>Sequencing the genomes of 1000 actinobacteria strains.</title>
        <authorList>
            <person name="Klenk H.-P."/>
        </authorList>
    </citation>
    <scope>NUCLEOTIDE SEQUENCE [LARGE SCALE GENOMIC DNA]</scope>
    <source>
        <strain evidence="2 3">DSM 45157</strain>
    </source>
</reference>
<evidence type="ECO:0000313" key="3">
    <source>
        <dbReference type="Proteomes" id="UP000598217"/>
    </source>
</evidence>
<comment type="caution">
    <text evidence="2">The sequence shown here is derived from an EMBL/GenBank/DDBJ whole genome shotgun (WGS) entry which is preliminary data.</text>
</comment>
<dbReference type="InterPro" id="IPR002559">
    <property type="entry name" value="Transposase_11"/>
</dbReference>
<organism evidence="2 3">
    <name type="scientific">Nocardiopsis terrae</name>
    <dbReference type="NCBI Taxonomy" id="372655"/>
    <lineage>
        <taxon>Bacteria</taxon>
        <taxon>Bacillati</taxon>
        <taxon>Actinomycetota</taxon>
        <taxon>Actinomycetes</taxon>
        <taxon>Streptosporangiales</taxon>
        <taxon>Nocardiopsidaceae</taxon>
        <taxon>Nocardiopsis</taxon>
    </lineage>
</organism>
<dbReference type="SUPFAM" id="SSF53098">
    <property type="entry name" value="Ribonuclease H-like"/>
    <property type="match status" value="1"/>
</dbReference>
<dbReference type="Pfam" id="PF01609">
    <property type="entry name" value="DDE_Tnp_1"/>
    <property type="match status" value="1"/>
</dbReference>
<dbReference type="Proteomes" id="UP000598217">
    <property type="component" value="Unassembled WGS sequence"/>
</dbReference>